<dbReference type="PANTHER" id="PTHR19303">
    <property type="entry name" value="TRANSPOSON"/>
    <property type="match status" value="1"/>
</dbReference>
<feature type="domain" description="DDE-1" evidence="1">
    <location>
        <begin position="39"/>
        <end position="174"/>
    </location>
</feature>
<dbReference type="InParanoid" id="E9GK73"/>
<evidence type="ECO:0000259" key="1">
    <source>
        <dbReference type="Pfam" id="PF03184"/>
    </source>
</evidence>
<evidence type="ECO:0000313" key="2">
    <source>
        <dbReference type="EMBL" id="EFX80110.1"/>
    </source>
</evidence>
<keyword evidence="3" id="KW-1185">Reference proteome</keyword>
<proteinExistence type="predicted"/>
<dbReference type="Gene3D" id="3.30.420.10">
    <property type="entry name" value="Ribonuclease H-like superfamily/Ribonuclease H"/>
    <property type="match status" value="1"/>
</dbReference>
<protein>
    <recommendedName>
        <fullName evidence="1">DDE-1 domain-containing protein</fullName>
    </recommendedName>
</protein>
<dbReference type="OMA" id="RMCKRVI"/>
<dbReference type="OrthoDB" id="6376047at2759"/>
<dbReference type="KEGG" id="dpx:DAPPUDRAFT_51719"/>
<name>E9GK73_DAPPU</name>
<dbReference type="GO" id="GO:0003676">
    <property type="term" value="F:nucleic acid binding"/>
    <property type="evidence" value="ECO:0007669"/>
    <property type="project" value="InterPro"/>
</dbReference>
<dbReference type="InterPro" id="IPR036397">
    <property type="entry name" value="RNaseH_sf"/>
</dbReference>
<dbReference type="AlphaFoldDB" id="E9GK73"/>
<dbReference type="eggNOG" id="KOG3105">
    <property type="taxonomic scope" value="Eukaryota"/>
</dbReference>
<sequence>IFNMDETGLFFRALPTRTYVCREEGQRKTVRGTKALRAKDRLTLVLCANATGTCKIDPLLVGSAKNPHCFRDQQSPVPYVNQKNAWVDREIYRGWWNNIFLPAIRKHTKEPVALLMDNCSGHDPSCADPTGQVEIIFFPPNCTSVFQPLDQGIITTLKTLYKREMLSSFAAAYDKFEELQELAKKVWPS</sequence>
<dbReference type="Pfam" id="PF03184">
    <property type="entry name" value="DDE_1"/>
    <property type="match status" value="1"/>
</dbReference>
<evidence type="ECO:0000313" key="3">
    <source>
        <dbReference type="Proteomes" id="UP000000305"/>
    </source>
</evidence>
<dbReference type="PhylomeDB" id="E9GK73"/>
<accession>E9GK73</accession>
<dbReference type="EMBL" id="GL732549">
    <property type="protein sequence ID" value="EFX80110.1"/>
    <property type="molecule type" value="Genomic_DNA"/>
</dbReference>
<dbReference type="HOGENOM" id="CLU_018294_2_3_1"/>
<reference evidence="2 3" key="1">
    <citation type="journal article" date="2011" name="Science">
        <title>The ecoresponsive genome of Daphnia pulex.</title>
        <authorList>
            <person name="Colbourne J.K."/>
            <person name="Pfrender M.E."/>
            <person name="Gilbert D."/>
            <person name="Thomas W.K."/>
            <person name="Tucker A."/>
            <person name="Oakley T.H."/>
            <person name="Tokishita S."/>
            <person name="Aerts A."/>
            <person name="Arnold G.J."/>
            <person name="Basu M.K."/>
            <person name="Bauer D.J."/>
            <person name="Caceres C.E."/>
            <person name="Carmel L."/>
            <person name="Casola C."/>
            <person name="Choi J.H."/>
            <person name="Detter J.C."/>
            <person name="Dong Q."/>
            <person name="Dusheyko S."/>
            <person name="Eads B.D."/>
            <person name="Frohlich T."/>
            <person name="Geiler-Samerotte K.A."/>
            <person name="Gerlach D."/>
            <person name="Hatcher P."/>
            <person name="Jogdeo S."/>
            <person name="Krijgsveld J."/>
            <person name="Kriventseva E.V."/>
            <person name="Kultz D."/>
            <person name="Laforsch C."/>
            <person name="Lindquist E."/>
            <person name="Lopez J."/>
            <person name="Manak J.R."/>
            <person name="Muller J."/>
            <person name="Pangilinan J."/>
            <person name="Patwardhan R.P."/>
            <person name="Pitluck S."/>
            <person name="Pritham E.J."/>
            <person name="Rechtsteiner A."/>
            <person name="Rho M."/>
            <person name="Rogozin I.B."/>
            <person name="Sakarya O."/>
            <person name="Salamov A."/>
            <person name="Schaack S."/>
            <person name="Shapiro H."/>
            <person name="Shiga Y."/>
            <person name="Skalitzky C."/>
            <person name="Smith Z."/>
            <person name="Souvorov A."/>
            <person name="Sung W."/>
            <person name="Tang Z."/>
            <person name="Tsuchiya D."/>
            <person name="Tu H."/>
            <person name="Vos H."/>
            <person name="Wang M."/>
            <person name="Wolf Y.I."/>
            <person name="Yamagata H."/>
            <person name="Yamada T."/>
            <person name="Ye Y."/>
            <person name="Shaw J.R."/>
            <person name="Andrews J."/>
            <person name="Crease T.J."/>
            <person name="Tang H."/>
            <person name="Lucas S.M."/>
            <person name="Robertson H.M."/>
            <person name="Bork P."/>
            <person name="Koonin E.V."/>
            <person name="Zdobnov E.M."/>
            <person name="Grigoriev I.V."/>
            <person name="Lynch M."/>
            <person name="Boore J.L."/>
        </authorList>
    </citation>
    <scope>NUCLEOTIDE SEQUENCE [LARGE SCALE GENOMIC DNA]</scope>
</reference>
<gene>
    <name evidence="2" type="ORF">DAPPUDRAFT_51719</name>
</gene>
<organism evidence="2 3">
    <name type="scientific">Daphnia pulex</name>
    <name type="common">Water flea</name>
    <dbReference type="NCBI Taxonomy" id="6669"/>
    <lineage>
        <taxon>Eukaryota</taxon>
        <taxon>Metazoa</taxon>
        <taxon>Ecdysozoa</taxon>
        <taxon>Arthropoda</taxon>
        <taxon>Crustacea</taxon>
        <taxon>Branchiopoda</taxon>
        <taxon>Diplostraca</taxon>
        <taxon>Cladocera</taxon>
        <taxon>Anomopoda</taxon>
        <taxon>Daphniidae</taxon>
        <taxon>Daphnia</taxon>
    </lineage>
</organism>
<feature type="non-terminal residue" evidence="2">
    <location>
        <position position="1"/>
    </location>
</feature>
<dbReference type="PANTHER" id="PTHR19303:SF73">
    <property type="entry name" value="PROTEIN PDC2"/>
    <property type="match status" value="1"/>
</dbReference>
<dbReference type="InterPro" id="IPR050863">
    <property type="entry name" value="CenT-Element_Derived"/>
</dbReference>
<dbReference type="InterPro" id="IPR004875">
    <property type="entry name" value="DDE_SF_endonuclease_dom"/>
</dbReference>
<dbReference type="Proteomes" id="UP000000305">
    <property type="component" value="Unassembled WGS sequence"/>
</dbReference>